<name>A0ABT7L479_9BACI</name>
<gene>
    <name evidence="2" type="ORF">QQS35_02905</name>
</gene>
<dbReference type="Proteomes" id="UP001235343">
    <property type="component" value="Unassembled WGS sequence"/>
</dbReference>
<keyword evidence="3" id="KW-1185">Reference proteome</keyword>
<keyword evidence="1" id="KW-0812">Transmembrane</keyword>
<sequence>MTTFGFVTIVIILLIILSAAIILFVKTPTSKVRTHMLAITPLLLGVAYIWLLPDDLLYTNDSTSTFFSTVIPIGCIVFSLPLIIKAKKEIKNKEY</sequence>
<evidence type="ECO:0000313" key="2">
    <source>
        <dbReference type="EMBL" id="MDL4839410.1"/>
    </source>
</evidence>
<evidence type="ECO:0000313" key="3">
    <source>
        <dbReference type="Proteomes" id="UP001235343"/>
    </source>
</evidence>
<protein>
    <submittedName>
        <fullName evidence="2">Uncharacterized protein</fullName>
    </submittedName>
</protein>
<accession>A0ABT7L479</accession>
<evidence type="ECO:0000256" key="1">
    <source>
        <dbReference type="SAM" id="Phobius"/>
    </source>
</evidence>
<dbReference type="RefSeq" id="WP_285930278.1">
    <property type="nucleotide sequence ID" value="NZ_JASTZU010000016.1"/>
</dbReference>
<organism evidence="2 3">
    <name type="scientific">Aquibacillus rhizosphaerae</name>
    <dbReference type="NCBI Taxonomy" id="3051431"/>
    <lineage>
        <taxon>Bacteria</taxon>
        <taxon>Bacillati</taxon>
        <taxon>Bacillota</taxon>
        <taxon>Bacilli</taxon>
        <taxon>Bacillales</taxon>
        <taxon>Bacillaceae</taxon>
        <taxon>Aquibacillus</taxon>
    </lineage>
</organism>
<reference evidence="2 3" key="1">
    <citation type="submission" date="2023-06" db="EMBL/GenBank/DDBJ databases">
        <title>Aquibacillus rhizosphaerae LR5S19.</title>
        <authorList>
            <person name="Sun J.-Q."/>
        </authorList>
    </citation>
    <scope>NUCLEOTIDE SEQUENCE [LARGE SCALE GENOMIC DNA]</scope>
    <source>
        <strain evidence="2 3">LR5S19</strain>
    </source>
</reference>
<comment type="caution">
    <text evidence="2">The sequence shown here is derived from an EMBL/GenBank/DDBJ whole genome shotgun (WGS) entry which is preliminary data.</text>
</comment>
<feature type="transmembrane region" description="Helical" evidence="1">
    <location>
        <begin position="37"/>
        <end position="53"/>
    </location>
</feature>
<feature type="transmembrane region" description="Helical" evidence="1">
    <location>
        <begin position="6"/>
        <end position="25"/>
    </location>
</feature>
<proteinExistence type="predicted"/>
<dbReference type="EMBL" id="JASTZU010000016">
    <property type="protein sequence ID" value="MDL4839410.1"/>
    <property type="molecule type" value="Genomic_DNA"/>
</dbReference>
<keyword evidence="1" id="KW-1133">Transmembrane helix</keyword>
<keyword evidence="1" id="KW-0472">Membrane</keyword>
<feature type="transmembrane region" description="Helical" evidence="1">
    <location>
        <begin position="65"/>
        <end position="84"/>
    </location>
</feature>